<dbReference type="InterPro" id="IPR049730">
    <property type="entry name" value="SNF2/RAD54-like_C"/>
</dbReference>
<dbReference type="InterPro" id="IPR027417">
    <property type="entry name" value="P-loop_NTPase"/>
</dbReference>
<evidence type="ECO:0000256" key="1">
    <source>
        <dbReference type="ARBA" id="ARBA00022801"/>
    </source>
</evidence>
<dbReference type="InterPro" id="IPR001650">
    <property type="entry name" value="Helicase_C-like"/>
</dbReference>
<dbReference type="SUPFAM" id="SSF52540">
    <property type="entry name" value="P-loop containing nucleoside triphosphate hydrolases"/>
    <property type="match status" value="2"/>
</dbReference>
<dbReference type="PANTHER" id="PTHR10799">
    <property type="entry name" value="SNF2/RAD54 HELICASE FAMILY"/>
    <property type="match status" value="1"/>
</dbReference>
<evidence type="ECO:0000313" key="7">
    <source>
        <dbReference type="EMBL" id="MBB4139182.1"/>
    </source>
</evidence>
<organism evidence="7 8">
    <name type="scientific">Microbacterium invictum</name>
    <dbReference type="NCBI Taxonomy" id="515415"/>
    <lineage>
        <taxon>Bacteria</taxon>
        <taxon>Bacillati</taxon>
        <taxon>Actinomycetota</taxon>
        <taxon>Actinomycetes</taxon>
        <taxon>Micrococcales</taxon>
        <taxon>Microbacteriaceae</taxon>
        <taxon>Microbacterium</taxon>
    </lineage>
</organism>
<dbReference type="Pfam" id="PF00176">
    <property type="entry name" value="SNF2-rel_dom"/>
    <property type="match status" value="1"/>
</dbReference>
<evidence type="ECO:0000259" key="6">
    <source>
        <dbReference type="PROSITE" id="PS51194"/>
    </source>
</evidence>
<feature type="domain" description="Helicase ATP-binding" evidence="5">
    <location>
        <begin position="638"/>
        <end position="800"/>
    </location>
</feature>
<dbReference type="SMART" id="SM00487">
    <property type="entry name" value="DEXDc"/>
    <property type="match status" value="1"/>
</dbReference>
<keyword evidence="1" id="KW-0378">Hydrolase</keyword>
<protein>
    <submittedName>
        <fullName evidence="7">Superfamily II DNA or RNA helicase</fullName>
    </submittedName>
</protein>
<dbReference type="PROSITE" id="PS51194">
    <property type="entry name" value="HELICASE_CTER"/>
    <property type="match status" value="1"/>
</dbReference>
<dbReference type="InterPro" id="IPR014001">
    <property type="entry name" value="Helicase_ATP-bd"/>
</dbReference>
<dbReference type="PROSITE" id="PS50966">
    <property type="entry name" value="ZF_SWIM"/>
    <property type="match status" value="1"/>
</dbReference>
<evidence type="ECO:0000259" key="5">
    <source>
        <dbReference type="PROSITE" id="PS51192"/>
    </source>
</evidence>
<dbReference type="InterPro" id="IPR007527">
    <property type="entry name" value="Znf_SWIM"/>
</dbReference>
<keyword evidence="7" id="KW-0547">Nucleotide-binding</keyword>
<dbReference type="SMART" id="SM00490">
    <property type="entry name" value="HELICc"/>
    <property type="match status" value="1"/>
</dbReference>
<evidence type="ECO:0000256" key="2">
    <source>
        <dbReference type="PROSITE-ProRule" id="PRU00325"/>
    </source>
</evidence>
<dbReference type="InterPro" id="IPR000330">
    <property type="entry name" value="SNF2_N"/>
</dbReference>
<dbReference type="CDD" id="cd18793">
    <property type="entry name" value="SF2_C_SNF"/>
    <property type="match status" value="1"/>
</dbReference>
<keyword evidence="2" id="KW-0862">Zinc</keyword>
<dbReference type="Pfam" id="PF00271">
    <property type="entry name" value="Helicase_C"/>
    <property type="match status" value="1"/>
</dbReference>
<dbReference type="Gene3D" id="3.40.50.10810">
    <property type="entry name" value="Tandem AAA-ATPase domain"/>
    <property type="match status" value="1"/>
</dbReference>
<dbReference type="InterPro" id="IPR038718">
    <property type="entry name" value="SNF2-like_sf"/>
</dbReference>
<dbReference type="Proteomes" id="UP000549113">
    <property type="component" value="Unassembled WGS sequence"/>
</dbReference>
<evidence type="ECO:0000259" key="4">
    <source>
        <dbReference type="PROSITE" id="PS50966"/>
    </source>
</evidence>
<keyword evidence="8" id="KW-1185">Reference proteome</keyword>
<keyword evidence="2" id="KW-0863">Zinc-finger</keyword>
<evidence type="ECO:0000256" key="3">
    <source>
        <dbReference type="SAM" id="MobiDB-lite"/>
    </source>
</evidence>
<feature type="region of interest" description="Disordered" evidence="3">
    <location>
        <begin position="102"/>
        <end position="125"/>
    </location>
</feature>
<dbReference type="Gene3D" id="3.40.50.300">
    <property type="entry name" value="P-loop containing nucleotide triphosphate hydrolases"/>
    <property type="match status" value="1"/>
</dbReference>
<dbReference type="GO" id="GO:0004386">
    <property type="term" value="F:helicase activity"/>
    <property type="evidence" value="ECO:0007669"/>
    <property type="project" value="UniProtKB-KW"/>
</dbReference>
<evidence type="ECO:0000313" key="8">
    <source>
        <dbReference type="Proteomes" id="UP000549113"/>
    </source>
</evidence>
<accession>A0AA40SN58</accession>
<keyword evidence="7" id="KW-0347">Helicase</keyword>
<dbReference type="PROSITE" id="PS51192">
    <property type="entry name" value="HELICASE_ATP_BIND_1"/>
    <property type="match status" value="1"/>
</dbReference>
<dbReference type="GO" id="GO:0016787">
    <property type="term" value="F:hydrolase activity"/>
    <property type="evidence" value="ECO:0007669"/>
    <property type="project" value="UniProtKB-KW"/>
</dbReference>
<comment type="caution">
    <text evidence="7">The sequence shown here is derived from an EMBL/GenBank/DDBJ whole genome shotgun (WGS) entry which is preliminary data.</text>
</comment>
<feature type="compositionally biased region" description="Pro residues" evidence="3">
    <location>
        <begin position="112"/>
        <end position="125"/>
    </location>
</feature>
<feature type="domain" description="Helicase C-terminal" evidence="6">
    <location>
        <begin position="931"/>
        <end position="1086"/>
    </location>
</feature>
<reference evidence="7 8" key="1">
    <citation type="submission" date="2020-08" db="EMBL/GenBank/DDBJ databases">
        <title>Sequencing the genomes of 1000 actinobacteria strains.</title>
        <authorList>
            <person name="Klenk H.-P."/>
        </authorList>
    </citation>
    <scope>NUCLEOTIDE SEQUENCE [LARGE SCALE GENOMIC DNA]</scope>
    <source>
        <strain evidence="7 8">DSM 19600</strain>
    </source>
</reference>
<dbReference type="AlphaFoldDB" id="A0AA40SN58"/>
<keyword evidence="2" id="KW-0479">Metal-binding</keyword>
<dbReference type="RefSeq" id="WP_183498871.1">
    <property type="nucleotide sequence ID" value="NZ_BAABCO010000001.1"/>
</dbReference>
<feature type="domain" description="SWIM-type" evidence="4">
    <location>
        <begin position="59"/>
        <end position="98"/>
    </location>
</feature>
<proteinExistence type="predicted"/>
<dbReference type="GO" id="GO:0005524">
    <property type="term" value="F:ATP binding"/>
    <property type="evidence" value="ECO:0007669"/>
    <property type="project" value="InterPro"/>
</dbReference>
<keyword evidence="7" id="KW-0067">ATP-binding</keyword>
<sequence length="1096" mass="120990">MDAVPAPRIDDQAIRDLTDDGAYGRGAAYARSGAVRHIAWDDQANTLTGLVAGSAAQLYRCTIRIDLTAEPPRIMSARCSCPMQASCKHTVATLLRSNAGGAASVIRSPETAPRPSPVTAPPRPPSWRDVLDPLRVPGAQPLALGLELRVRERAPHDPWGPQRLRTATARDLAGTPQLLVGMRPMARSTSTGAWVRSGVSWDSVRRDGRRFGDAQRRWFADLYGITRDVYGITRDEADWVTLDRVDSALLWPLLTAAAAHEIPLVSAGRRQEVALAGPAEIAVELAEASDGALRLTPRVTIAGEAADMAHVRAVGRTGVYLFETRGTGIHLTLAPVTLSETAHALLTASAEVTVPADEAGEFLREMYPRLARSGHVRPAPGLKLPPPEPTSLVVTVAFRPRDTIDYRLHWHRPGSGTASYDEADQSDTNETALRTGVQTAWARAAPLPFAAAATLAGVDAAEFAAHVLPALEDLDGVRLEVSGRRRTYRELTGDPRITVKTVESTDPDWFDLGVLVEIDGRRIPFTPLFTALATRRKKLLLSDGRFFSLAHPALDRLRELIDESNDLIEWEAGPKISRYQLPIWSDFEDLADEAEPAVNWRDTATALRTIDHIDPVPLPVGLHAELRPYQREGYDRLAFLWRHRLGGILADDMGLGKTLQILSLLARAREDGETRPFLVVAPTSVLSTWRDEAARFTPGLTVATIDATSAKRGRTVAATAASADIVVTSYTVLRLDEEEFAAVDWAVLVLDEAQFVKNANTKLHRAVAGLRTEVTIAVTGTPMENTLAELWALLSLTCPGLFPSARRFREEYIKPIEKGKVPENEEDGPYRARRLERLRRRIRPFMLRRTKDLVAKDLPPRQEQEVRVDLSPAHRTAYDTVLQRERQKVLGLLADLDRNRFIVFRSLTLLRMLALAPSLVDAGDPGIRSSKLDALTERLEELIAEGHRALVFSQFTSYLSLVQDALNARGIDYAYLDGSTRRRDEVIGGFRAGDAPVFLISLKSGGFGLTLTEADYVFLLDPWWNPATEAQAIDRTHRIGQDRPVNVYRLIAADTIEEKVVALQQRKARLFRAVLDDDDLFARSLTADDVRDLFDA</sequence>
<dbReference type="GO" id="GO:0008270">
    <property type="term" value="F:zinc ion binding"/>
    <property type="evidence" value="ECO:0007669"/>
    <property type="project" value="UniProtKB-KW"/>
</dbReference>
<name>A0AA40SN58_9MICO</name>
<gene>
    <name evidence="7" type="ORF">BKA10_000976</name>
</gene>
<dbReference type="EMBL" id="JACIFH010000001">
    <property type="protein sequence ID" value="MBB4139182.1"/>
    <property type="molecule type" value="Genomic_DNA"/>
</dbReference>